<evidence type="ECO:0000256" key="3">
    <source>
        <dbReference type="ARBA" id="ARBA00022692"/>
    </source>
</evidence>
<gene>
    <name evidence="8" type="ORF">SAMN05192583_1076</name>
</gene>
<dbReference type="Proteomes" id="UP000199206">
    <property type="component" value="Unassembled WGS sequence"/>
</dbReference>
<feature type="transmembrane region" description="Helical" evidence="6">
    <location>
        <begin position="12"/>
        <end position="32"/>
    </location>
</feature>
<dbReference type="Pfam" id="PF12698">
    <property type="entry name" value="ABC2_membrane_3"/>
    <property type="match status" value="1"/>
</dbReference>
<proteinExistence type="predicted"/>
<dbReference type="Gene3D" id="3.40.1710.10">
    <property type="entry name" value="abc type-2 transporter like domain"/>
    <property type="match status" value="1"/>
</dbReference>
<evidence type="ECO:0000259" key="7">
    <source>
        <dbReference type="Pfam" id="PF12698"/>
    </source>
</evidence>
<evidence type="ECO:0000256" key="6">
    <source>
        <dbReference type="SAM" id="Phobius"/>
    </source>
</evidence>
<reference evidence="9" key="1">
    <citation type="submission" date="2016-10" db="EMBL/GenBank/DDBJ databases">
        <authorList>
            <person name="Varghese N."/>
            <person name="Submissions S."/>
        </authorList>
    </citation>
    <scope>NUCLEOTIDE SEQUENCE [LARGE SCALE GENOMIC DNA]</scope>
    <source>
        <strain evidence="9">S6-262</strain>
    </source>
</reference>
<dbReference type="PANTHER" id="PTHR30294">
    <property type="entry name" value="MEMBRANE COMPONENT OF ABC TRANSPORTER YHHJ-RELATED"/>
    <property type="match status" value="1"/>
</dbReference>
<feature type="transmembrane region" description="Helical" evidence="6">
    <location>
        <begin position="250"/>
        <end position="269"/>
    </location>
</feature>
<feature type="transmembrane region" description="Helical" evidence="6">
    <location>
        <begin position="281"/>
        <end position="299"/>
    </location>
</feature>
<comment type="subcellular location">
    <subcellularLocation>
        <location evidence="1">Cell membrane</location>
        <topology evidence="1">Multi-pass membrane protein</topology>
    </subcellularLocation>
</comment>
<dbReference type="InterPro" id="IPR013525">
    <property type="entry name" value="ABC2_TM"/>
</dbReference>
<protein>
    <submittedName>
        <fullName evidence="8">ABC-2 type transport system permease protein</fullName>
    </submittedName>
</protein>
<dbReference type="InterPro" id="IPR051449">
    <property type="entry name" value="ABC-2_transporter_component"/>
</dbReference>
<dbReference type="EMBL" id="FOCF01000002">
    <property type="protein sequence ID" value="SEM74581.1"/>
    <property type="molecule type" value="Genomic_DNA"/>
</dbReference>
<keyword evidence="4 6" id="KW-1133">Transmembrane helix</keyword>
<evidence type="ECO:0000256" key="1">
    <source>
        <dbReference type="ARBA" id="ARBA00004651"/>
    </source>
</evidence>
<feature type="domain" description="ABC-2 type transporter transmembrane" evidence="7">
    <location>
        <begin position="23"/>
        <end position="354"/>
    </location>
</feature>
<dbReference type="RefSeq" id="WP_093664435.1">
    <property type="nucleotide sequence ID" value="NZ_FOCF01000002.1"/>
</dbReference>
<keyword evidence="3 6" id="KW-0812">Transmembrane</keyword>
<evidence type="ECO:0000313" key="9">
    <source>
        <dbReference type="Proteomes" id="UP000199206"/>
    </source>
</evidence>
<keyword evidence="2" id="KW-1003">Cell membrane</keyword>
<evidence type="ECO:0000256" key="4">
    <source>
        <dbReference type="ARBA" id="ARBA00022989"/>
    </source>
</evidence>
<evidence type="ECO:0000256" key="2">
    <source>
        <dbReference type="ARBA" id="ARBA00022475"/>
    </source>
</evidence>
<dbReference type="STRING" id="1166340.SAMN05192583_1076"/>
<feature type="transmembrane region" description="Helical" evidence="6">
    <location>
        <begin position="217"/>
        <end position="238"/>
    </location>
</feature>
<evidence type="ECO:0000256" key="5">
    <source>
        <dbReference type="ARBA" id="ARBA00023136"/>
    </source>
</evidence>
<keyword evidence="5 6" id="KW-0472">Membrane</keyword>
<dbReference type="GO" id="GO:0140359">
    <property type="term" value="F:ABC-type transporter activity"/>
    <property type="evidence" value="ECO:0007669"/>
    <property type="project" value="InterPro"/>
</dbReference>
<dbReference type="OrthoDB" id="9811522at2"/>
<evidence type="ECO:0000313" key="8">
    <source>
        <dbReference type="EMBL" id="SEM74581.1"/>
    </source>
</evidence>
<feature type="transmembrane region" description="Helical" evidence="6">
    <location>
        <begin position="335"/>
        <end position="355"/>
    </location>
</feature>
<organism evidence="8 9">
    <name type="scientific">Sphingomonas gellani</name>
    <dbReference type="NCBI Taxonomy" id="1166340"/>
    <lineage>
        <taxon>Bacteria</taxon>
        <taxon>Pseudomonadati</taxon>
        <taxon>Pseudomonadota</taxon>
        <taxon>Alphaproteobacteria</taxon>
        <taxon>Sphingomonadales</taxon>
        <taxon>Sphingomonadaceae</taxon>
        <taxon>Sphingomonas</taxon>
    </lineage>
</organism>
<feature type="transmembrane region" description="Helical" evidence="6">
    <location>
        <begin position="175"/>
        <end position="197"/>
    </location>
</feature>
<dbReference type="PANTHER" id="PTHR30294:SF46">
    <property type="entry name" value="ABC TRANSPORTER PERMEASE"/>
    <property type="match status" value="1"/>
</dbReference>
<feature type="transmembrane region" description="Helical" evidence="6">
    <location>
        <begin position="305"/>
        <end position="323"/>
    </location>
</feature>
<dbReference type="GO" id="GO:0005886">
    <property type="term" value="C:plasma membrane"/>
    <property type="evidence" value="ECO:0007669"/>
    <property type="project" value="UniProtKB-SubCell"/>
</dbReference>
<accession>A0A1H8AUT9</accession>
<dbReference type="AlphaFoldDB" id="A0A1H8AUT9"/>
<keyword evidence="9" id="KW-1185">Reference proteome</keyword>
<sequence>MRDAFERTLLEILSVRELLSLAVVSVLFYAFYYPAPYSQQQVVALPLVVVDGDNSVLSRGVVRGLSGTQAVRIVARAHDLPEARELLRERRAEGIVLISRGLSAAVLSGRPGAGVAVILNGSYFVRAEGIARALGEVVAAEAEQVGRALGLAPDRVVLPIRTEALFNPTGGYRDYVFPAIANIILQQTLLFTAARLIAERRRRGAWRRGMREAIGTWLACVVLGVAGQAFFFGFAYWVQDVPRGGNISGLLLAMPLFSAAVAALGLSIGSWFRDGDDALKLLMPTSVPLVFLAGFAWPLDQMPGWVSAIAWLSPATAAMHLLVRFNQMGATVDEAAGPLIVMMALVFAYGATWLWRCEVGMGLNRQRSA</sequence>
<name>A0A1H8AUT9_9SPHN</name>